<dbReference type="AlphaFoldDB" id="A0A6B1FTD5"/>
<dbReference type="InterPro" id="IPR003593">
    <property type="entry name" value="AAA+_ATPase"/>
</dbReference>
<comment type="caution">
    <text evidence="7">The sequence shown here is derived from an EMBL/GenBank/DDBJ whole genome shotgun (WGS) entry which is preliminary data.</text>
</comment>
<comment type="similarity">
    <text evidence="1">Belongs to the ABC transporter superfamily.</text>
</comment>
<dbReference type="Gene3D" id="3.40.50.300">
    <property type="entry name" value="P-loop containing nucleotide triphosphate hydrolases"/>
    <property type="match status" value="1"/>
</dbReference>
<proteinExistence type="inferred from homology"/>
<evidence type="ECO:0000256" key="2">
    <source>
        <dbReference type="ARBA" id="ARBA00022448"/>
    </source>
</evidence>
<accession>A0A6B1FTD5</accession>
<dbReference type="EMBL" id="VYDA01000023">
    <property type="protein sequence ID" value="MYH60333.1"/>
    <property type="molecule type" value="Genomic_DNA"/>
</dbReference>
<keyword evidence="4 7" id="KW-0067">ATP-binding</keyword>
<dbReference type="SMART" id="SM00382">
    <property type="entry name" value="AAA"/>
    <property type="match status" value="1"/>
</dbReference>
<keyword evidence="3" id="KW-0547">Nucleotide-binding</keyword>
<evidence type="ECO:0000256" key="3">
    <source>
        <dbReference type="ARBA" id="ARBA00022741"/>
    </source>
</evidence>
<dbReference type="InterPro" id="IPR027417">
    <property type="entry name" value="P-loop_NTPase"/>
</dbReference>
<evidence type="ECO:0000313" key="7">
    <source>
        <dbReference type="EMBL" id="MYH60333.1"/>
    </source>
</evidence>
<keyword evidence="2" id="KW-0813">Transport</keyword>
<dbReference type="InterPro" id="IPR050763">
    <property type="entry name" value="ABC_transporter_ATP-binding"/>
</dbReference>
<evidence type="ECO:0000256" key="4">
    <source>
        <dbReference type="ARBA" id="ARBA00022840"/>
    </source>
</evidence>
<dbReference type="GO" id="GO:0016887">
    <property type="term" value="F:ATP hydrolysis activity"/>
    <property type="evidence" value="ECO:0007669"/>
    <property type="project" value="InterPro"/>
</dbReference>
<evidence type="ECO:0000256" key="1">
    <source>
        <dbReference type="ARBA" id="ARBA00005417"/>
    </source>
</evidence>
<organism evidence="7">
    <name type="scientific">Caldilineaceae bacterium SB0675_bin_29</name>
    <dbReference type="NCBI Taxonomy" id="2605266"/>
    <lineage>
        <taxon>Bacteria</taxon>
        <taxon>Bacillati</taxon>
        <taxon>Chloroflexota</taxon>
        <taxon>Caldilineae</taxon>
        <taxon>Caldilineales</taxon>
        <taxon>Caldilineaceae</taxon>
    </lineage>
</organism>
<gene>
    <name evidence="7" type="ORF">F4148_00695</name>
</gene>
<protein>
    <submittedName>
        <fullName evidence="7">ABC transporter ATP-binding protein</fullName>
    </submittedName>
</protein>
<sequence length="343" mass="37519">METGKKSSIEIESFSKVFRSRGGNEVEAVSRLELTVESGQVFGFLGSNGAGKTTTLKMACGLVMPTTGTVRLNGYDVGKQRGQAMRQIGAVLEGTRNVYWRMSAWQNLLYFGRIKGVSSTKMLKARAEQLLRELDLWERRKDPVGEFSRGMQQKVAIAAALIADPPIVLLDEPTLGLDVHASRTVQEWIIQLAEERGKTVVLTTHQLDMAESLCDRVAIMSHGRLLAHRPTGELLDLFRREFYQLRLRGMVEAEESGAFPGFTASRENGHTVLAGEVGGELSVFELVERARAAGMDLISVSPAEPNLEEIFVELIERAEETGGQDGGLELEAGGRPAGTEGRG</sequence>
<dbReference type="Pfam" id="PF00005">
    <property type="entry name" value="ABC_tran"/>
    <property type="match status" value="1"/>
</dbReference>
<dbReference type="PROSITE" id="PS50893">
    <property type="entry name" value="ABC_TRANSPORTER_2"/>
    <property type="match status" value="1"/>
</dbReference>
<feature type="region of interest" description="Disordered" evidence="5">
    <location>
        <begin position="320"/>
        <end position="343"/>
    </location>
</feature>
<dbReference type="SUPFAM" id="SSF52540">
    <property type="entry name" value="P-loop containing nucleoside triphosphate hydrolases"/>
    <property type="match status" value="1"/>
</dbReference>
<dbReference type="PANTHER" id="PTHR42711">
    <property type="entry name" value="ABC TRANSPORTER ATP-BINDING PROTEIN"/>
    <property type="match status" value="1"/>
</dbReference>
<name>A0A6B1FTD5_9CHLR</name>
<dbReference type="GO" id="GO:0005524">
    <property type="term" value="F:ATP binding"/>
    <property type="evidence" value="ECO:0007669"/>
    <property type="project" value="UniProtKB-KW"/>
</dbReference>
<dbReference type="PANTHER" id="PTHR42711:SF5">
    <property type="entry name" value="ABC TRANSPORTER ATP-BINDING PROTEIN NATA"/>
    <property type="match status" value="1"/>
</dbReference>
<reference evidence="7" key="1">
    <citation type="submission" date="2019-09" db="EMBL/GenBank/DDBJ databases">
        <title>Characterisation of the sponge microbiome using genome-centric metagenomics.</title>
        <authorList>
            <person name="Engelberts J.P."/>
            <person name="Robbins S.J."/>
            <person name="De Goeij J.M."/>
            <person name="Aranda M."/>
            <person name="Bell S.C."/>
            <person name="Webster N.S."/>
        </authorList>
    </citation>
    <scope>NUCLEOTIDE SEQUENCE</scope>
    <source>
        <strain evidence="7">SB0675_bin_29</strain>
    </source>
</reference>
<dbReference type="InterPro" id="IPR003439">
    <property type="entry name" value="ABC_transporter-like_ATP-bd"/>
</dbReference>
<feature type="domain" description="ABC transporter" evidence="6">
    <location>
        <begin position="9"/>
        <end position="247"/>
    </location>
</feature>
<evidence type="ECO:0000256" key="5">
    <source>
        <dbReference type="SAM" id="MobiDB-lite"/>
    </source>
</evidence>
<evidence type="ECO:0000259" key="6">
    <source>
        <dbReference type="PROSITE" id="PS50893"/>
    </source>
</evidence>